<evidence type="ECO:0000313" key="2">
    <source>
        <dbReference type="Proteomes" id="UP000887013"/>
    </source>
</evidence>
<accession>A0A8X6UGY6</accession>
<evidence type="ECO:0000313" key="1">
    <source>
        <dbReference type="EMBL" id="GFU16520.1"/>
    </source>
</evidence>
<protein>
    <submittedName>
        <fullName evidence="1">Uncharacterized protein</fullName>
    </submittedName>
</protein>
<reference evidence="1" key="1">
    <citation type="submission" date="2020-08" db="EMBL/GenBank/DDBJ databases">
        <title>Multicomponent nature underlies the extraordinary mechanical properties of spider dragline silk.</title>
        <authorList>
            <person name="Kono N."/>
            <person name="Nakamura H."/>
            <person name="Mori M."/>
            <person name="Yoshida Y."/>
            <person name="Ohtoshi R."/>
            <person name="Malay A.D."/>
            <person name="Moran D.A.P."/>
            <person name="Tomita M."/>
            <person name="Numata K."/>
            <person name="Arakawa K."/>
        </authorList>
    </citation>
    <scope>NUCLEOTIDE SEQUENCE</scope>
</reference>
<name>A0A8X6UGY6_NEPPI</name>
<gene>
    <name evidence="1" type="ORF">NPIL_628731</name>
</gene>
<proteinExistence type="predicted"/>
<sequence>MKITNSWYGHCHEGAQIATVITSQTYDIGRGGRMFGVVMNLPKPLTRIAPYNKTLLNAVKLVFEEIRIEPWKVIDIEILSKYLMSSNKRSHHRDCKSILEGSSGLMEVEGALRIFQRSMTLLKHGISLL</sequence>
<dbReference type="Proteomes" id="UP000887013">
    <property type="component" value="Unassembled WGS sequence"/>
</dbReference>
<keyword evidence="2" id="KW-1185">Reference proteome</keyword>
<dbReference type="EMBL" id="BMAW01030460">
    <property type="protein sequence ID" value="GFU16520.1"/>
    <property type="molecule type" value="Genomic_DNA"/>
</dbReference>
<dbReference type="OrthoDB" id="6429968at2759"/>
<organism evidence="1 2">
    <name type="scientific">Nephila pilipes</name>
    <name type="common">Giant wood spider</name>
    <name type="synonym">Nephila maculata</name>
    <dbReference type="NCBI Taxonomy" id="299642"/>
    <lineage>
        <taxon>Eukaryota</taxon>
        <taxon>Metazoa</taxon>
        <taxon>Ecdysozoa</taxon>
        <taxon>Arthropoda</taxon>
        <taxon>Chelicerata</taxon>
        <taxon>Arachnida</taxon>
        <taxon>Araneae</taxon>
        <taxon>Araneomorphae</taxon>
        <taxon>Entelegynae</taxon>
        <taxon>Araneoidea</taxon>
        <taxon>Nephilidae</taxon>
        <taxon>Nephila</taxon>
    </lineage>
</organism>
<dbReference type="AlphaFoldDB" id="A0A8X6UGY6"/>
<comment type="caution">
    <text evidence="1">The sequence shown here is derived from an EMBL/GenBank/DDBJ whole genome shotgun (WGS) entry which is preliminary data.</text>
</comment>